<keyword evidence="1" id="KW-0812">Transmembrane</keyword>
<name>A0A2V2YLG6_9BACL</name>
<sequence length="69" mass="8181">MRRKVIYLSILLIIFSTVIIKYSPLGLSLRVELAWHLMSTRYQDETSLLVGKVKRDQLIKEFHDKYAIE</sequence>
<keyword evidence="1" id="KW-1133">Transmembrane helix</keyword>
<comment type="caution">
    <text evidence="2">The sequence shown here is derived from an EMBL/GenBank/DDBJ whole genome shotgun (WGS) entry which is preliminary data.</text>
</comment>
<keyword evidence="1" id="KW-0472">Membrane</keyword>
<organism evidence="2 3">
    <name type="scientific">Paenibacillus cellulosilyticus</name>
    <dbReference type="NCBI Taxonomy" id="375489"/>
    <lineage>
        <taxon>Bacteria</taxon>
        <taxon>Bacillati</taxon>
        <taxon>Bacillota</taxon>
        <taxon>Bacilli</taxon>
        <taxon>Bacillales</taxon>
        <taxon>Paenibacillaceae</taxon>
        <taxon>Paenibacillus</taxon>
    </lineage>
</organism>
<dbReference type="Proteomes" id="UP000246635">
    <property type="component" value="Unassembled WGS sequence"/>
</dbReference>
<keyword evidence="3" id="KW-1185">Reference proteome</keyword>
<proteinExistence type="predicted"/>
<dbReference type="AlphaFoldDB" id="A0A2V2YLG6"/>
<dbReference type="EMBL" id="QGTQ01000030">
    <property type="protein sequence ID" value="PWV94469.1"/>
    <property type="molecule type" value="Genomic_DNA"/>
</dbReference>
<evidence type="ECO:0000313" key="2">
    <source>
        <dbReference type="EMBL" id="PWV94469.1"/>
    </source>
</evidence>
<evidence type="ECO:0000313" key="3">
    <source>
        <dbReference type="Proteomes" id="UP000246635"/>
    </source>
</evidence>
<gene>
    <name evidence="2" type="ORF">DFQ01_13034</name>
</gene>
<evidence type="ECO:0000256" key="1">
    <source>
        <dbReference type="SAM" id="Phobius"/>
    </source>
</evidence>
<feature type="transmembrane region" description="Helical" evidence="1">
    <location>
        <begin position="5"/>
        <end position="23"/>
    </location>
</feature>
<protein>
    <submittedName>
        <fullName evidence="2">Uncharacterized protein</fullName>
    </submittedName>
</protein>
<reference evidence="2 3" key="1">
    <citation type="submission" date="2018-05" db="EMBL/GenBank/DDBJ databases">
        <title>Genomic Encyclopedia of Type Strains, Phase III (KMG-III): the genomes of soil and plant-associated and newly described type strains.</title>
        <authorList>
            <person name="Whitman W."/>
        </authorList>
    </citation>
    <scope>NUCLEOTIDE SEQUENCE [LARGE SCALE GENOMIC DNA]</scope>
    <source>
        <strain evidence="2 3">CECT 5696</strain>
    </source>
</reference>
<accession>A0A2V2YLG6</accession>